<sequence>MTAQLKGRRVVIVGGTSGFGFEVARMARDAGAQVVITGRDAQRRDAALAALATPQDTVSALALDIADEAALADFFARIEPFDHLVSMAGGAMGGGFLEAPLETIRQAVEEKFYANLRLARHAAPRLREGGSLVFTAGSGGRAHNASGAIVGNDAIRTLVEGLAVELAPRARVNAVAPTWTRTPLWRNLPASDVDAIEQRFTSLIPLGRTAKVEEVAAAYLFLIGNGFVTGQTIAVDGGVTLVS</sequence>
<dbReference type="Proteomes" id="UP000183529">
    <property type="component" value="Unassembled WGS sequence"/>
</dbReference>
<dbReference type="Gene3D" id="3.40.50.720">
    <property type="entry name" value="NAD(P)-binding Rossmann-like Domain"/>
    <property type="match status" value="1"/>
</dbReference>
<dbReference type="Pfam" id="PF13561">
    <property type="entry name" value="adh_short_C2"/>
    <property type="match status" value="1"/>
</dbReference>
<keyword evidence="2" id="KW-0560">Oxidoreductase</keyword>
<dbReference type="EMBL" id="FNZM01000006">
    <property type="protein sequence ID" value="SEJ57923.1"/>
    <property type="molecule type" value="Genomic_DNA"/>
</dbReference>
<dbReference type="SUPFAM" id="SSF51735">
    <property type="entry name" value="NAD(P)-binding Rossmann-fold domains"/>
    <property type="match status" value="1"/>
</dbReference>
<comment type="caution">
    <text evidence="4">The sequence shown here is derived from an EMBL/GenBank/DDBJ whole genome shotgun (WGS) entry which is preliminary data.</text>
</comment>
<accession>A0AAQ1JTV4</accession>
<evidence type="ECO:0000259" key="3">
    <source>
        <dbReference type="SMART" id="SM00822"/>
    </source>
</evidence>
<dbReference type="AlphaFoldDB" id="A0AAQ1JTV4"/>
<comment type="similarity">
    <text evidence="1">Belongs to the short-chain dehydrogenases/reductases (SDR) family.</text>
</comment>
<evidence type="ECO:0000256" key="1">
    <source>
        <dbReference type="ARBA" id="ARBA00006484"/>
    </source>
</evidence>
<dbReference type="InterPro" id="IPR051122">
    <property type="entry name" value="SDR_DHRS6-like"/>
</dbReference>
<gene>
    <name evidence="4" type="ORF">SAMN05216550_10661</name>
</gene>
<feature type="domain" description="Ketoreductase" evidence="3">
    <location>
        <begin position="8"/>
        <end position="170"/>
    </location>
</feature>
<dbReference type="InterPro" id="IPR002347">
    <property type="entry name" value="SDR_fam"/>
</dbReference>
<dbReference type="RefSeq" id="WP_074983094.1">
    <property type="nucleotide sequence ID" value="NZ_CADFGN010000006.1"/>
</dbReference>
<protein>
    <submittedName>
        <fullName evidence="4">NAD(P)-dependent dehydrogenase, short-chain alcohol dehydrogenase family</fullName>
    </submittedName>
</protein>
<dbReference type="InterPro" id="IPR057326">
    <property type="entry name" value="KR_dom"/>
</dbReference>
<dbReference type="GO" id="GO:0016491">
    <property type="term" value="F:oxidoreductase activity"/>
    <property type="evidence" value="ECO:0007669"/>
    <property type="project" value="UniProtKB-KW"/>
</dbReference>
<proteinExistence type="inferred from homology"/>
<organism evidence="4 5">
    <name type="scientific">Paraburkholderia tropica</name>
    <dbReference type="NCBI Taxonomy" id="92647"/>
    <lineage>
        <taxon>Bacteria</taxon>
        <taxon>Pseudomonadati</taxon>
        <taxon>Pseudomonadota</taxon>
        <taxon>Betaproteobacteria</taxon>
        <taxon>Burkholderiales</taxon>
        <taxon>Burkholderiaceae</taxon>
        <taxon>Paraburkholderia</taxon>
    </lineage>
</organism>
<evidence type="ECO:0000256" key="2">
    <source>
        <dbReference type="ARBA" id="ARBA00023002"/>
    </source>
</evidence>
<dbReference type="PRINTS" id="PR00081">
    <property type="entry name" value="GDHRDH"/>
</dbReference>
<dbReference type="InterPro" id="IPR036291">
    <property type="entry name" value="NAD(P)-bd_dom_sf"/>
</dbReference>
<name>A0AAQ1JTV4_9BURK</name>
<evidence type="ECO:0000313" key="4">
    <source>
        <dbReference type="EMBL" id="SEJ57923.1"/>
    </source>
</evidence>
<dbReference type="SMART" id="SM00822">
    <property type="entry name" value="PKS_KR"/>
    <property type="match status" value="1"/>
</dbReference>
<evidence type="ECO:0000313" key="5">
    <source>
        <dbReference type="Proteomes" id="UP000183529"/>
    </source>
</evidence>
<dbReference type="PANTHER" id="PTHR43477">
    <property type="entry name" value="DIHYDROANTICAPSIN 7-DEHYDROGENASE"/>
    <property type="match status" value="1"/>
</dbReference>
<reference evidence="4 5" key="1">
    <citation type="submission" date="2016-10" db="EMBL/GenBank/DDBJ databases">
        <authorList>
            <person name="Varghese N."/>
            <person name="Submissions S."/>
        </authorList>
    </citation>
    <scope>NUCLEOTIDE SEQUENCE [LARGE SCALE GENOMIC DNA]</scope>
    <source>
        <strain evidence="4 5">LMG 22274</strain>
    </source>
</reference>
<dbReference type="PANTHER" id="PTHR43477:SF1">
    <property type="entry name" value="DIHYDROANTICAPSIN 7-DEHYDROGENASE"/>
    <property type="match status" value="1"/>
</dbReference>